<dbReference type="Gene3D" id="2.60.40.1650">
    <property type="entry name" value="Porin MspA (Ig-like beta-sandwich domain)"/>
    <property type="match status" value="2"/>
</dbReference>
<evidence type="ECO:0000256" key="1">
    <source>
        <dbReference type="SAM" id="SignalP"/>
    </source>
</evidence>
<dbReference type="Proteomes" id="UP000319792">
    <property type="component" value="Unassembled WGS sequence"/>
</dbReference>
<proteinExistence type="predicted"/>
<keyword evidence="1" id="KW-0732">Signal</keyword>
<dbReference type="AlphaFoldDB" id="A0A5C5RW35"/>
<comment type="caution">
    <text evidence="2">The sequence shown here is derived from an EMBL/GenBank/DDBJ whole genome shotgun (WGS) entry which is preliminary data.</text>
</comment>
<organism evidence="2 3">
    <name type="scientific">Tsukamurella sputi</name>
    <dbReference type="NCBI Taxonomy" id="2591848"/>
    <lineage>
        <taxon>Bacteria</taxon>
        <taxon>Bacillati</taxon>
        <taxon>Actinomycetota</taxon>
        <taxon>Actinomycetes</taxon>
        <taxon>Mycobacteriales</taxon>
        <taxon>Tsukamurellaceae</taxon>
        <taxon>Tsukamurella</taxon>
    </lineage>
</organism>
<reference evidence="2 3" key="1">
    <citation type="submission" date="2019-08" db="EMBL/GenBank/DDBJ databases">
        <title>Tsukamurella conjunctivitidis sp. nov., Tsukamurella assacharolytica sp. nov. and Tsukamurella sputae sp. nov. isolated from patients with conjunctivitis, bacteraemia (lymphoma) and respiratory infection (sputum) in Hong Kong.</title>
        <authorList>
            <person name="Fok K.M.N."/>
            <person name="Fong J.Y.H."/>
        </authorList>
    </citation>
    <scope>NUCLEOTIDE SEQUENCE [LARGE SCALE GENOMIC DNA]</scope>
    <source>
        <strain evidence="2 3">HKU70</strain>
    </source>
</reference>
<dbReference type="OrthoDB" id="4540215at2"/>
<dbReference type="InterPro" id="IPR015286">
    <property type="entry name" value="Porin_fam_mycobact-type"/>
</dbReference>
<protein>
    <submittedName>
        <fullName evidence="2">MspA family porin</fullName>
    </submittedName>
</protein>
<feature type="chain" id="PRO_5022896598" evidence="1">
    <location>
        <begin position="26"/>
        <end position="239"/>
    </location>
</feature>
<accession>A0A5C5RW35</accession>
<gene>
    <name evidence="2" type="ORF">FK268_04690</name>
</gene>
<evidence type="ECO:0000313" key="2">
    <source>
        <dbReference type="EMBL" id="TWS26713.1"/>
    </source>
</evidence>
<dbReference type="EMBL" id="VIGV01000001">
    <property type="protein sequence ID" value="TWS26713.1"/>
    <property type="molecule type" value="Genomic_DNA"/>
</dbReference>
<name>A0A5C5RW35_9ACTN</name>
<feature type="signal peptide" evidence="1">
    <location>
        <begin position="1"/>
        <end position="25"/>
    </location>
</feature>
<dbReference type="Pfam" id="PF09203">
    <property type="entry name" value="MspA"/>
    <property type="match status" value="1"/>
</dbReference>
<keyword evidence="3" id="KW-1185">Reference proteome</keyword>
<sequence>MPIRTTHAAVLAAAGALTVGLLAPAATSGADTVIPLRDTVKTVKVGSGSITVTVKGQKARLSPGMVALPTTRNAWVTGAISVKLTGADADAGTIEAGYAVGCQVQVGDASVGVNGTADSGVGFDSSKGGNPLSVSPSLSAETGGSLSLAAGQVGVQSLTFDRATWPKPGDEIKPRGASFDPSTSFDFKGGSGSFNYADQTIGVDGCGGYAQARLYVIVTAQIGDSEGTVLAWGDRFTLG</sequence>
<evidence type="ECO:0000313" key="3">
    <source>
        <dbReference type="Proteomes" id="UP000319792"/>
    </source>
</evidence>